<proteinExistence type="predicted"/>
<feature type="region of interest" description="Disordered" evidence="1">
    <location>
        <begin position="40"/>
        <end position="89"/>
    </location>
</feature>
<comment type="caution">
    <text evidence="2">The sequence shown here is derived from an EMBL/GenBank/DDBJ whole genome shotgun (WGS) entry which is preliminary data.</text>
</comment>
<gene>
    <name evidence="2" type="ORF">K7432_017278</name>
</gene>
<dbReference type="Proteomes" id="UP001479436">
    <property type="component" value="Unassembled WGS sequence"/>
</dbReference>
<evidence type="ECO:0000313" key="2">
    <source>
        <dbReference type="EMBL" id="KAK9670902.1"/>
    </source>
</evidence>
<evidence type="ECO:0000256" key="1">
    <source>
        <dbReference type="SAM" id="MobiDB-lite"/>
    </source>
</evidence>
<feature type="compositionally biased region" description="Basic and acidic residues" evidence="1">
    <location>
        <begin position="51"/>
        <end position="72"/>
    </location>
</feature>
<evidence type="ECO:0000313" key="3">
    <source>
        <dbReference type="Proteomes" id="UP001479436"/>
    </source>
</evidence>
<organism evidence="2 3">
    <name type="scientific">Basidiobolus ranarum</name>
    <dbReference type="NCBI Taxonomy" id="34480"/>
    <lineage>
        <taxon>Eukaryota</taxon>
        <taxon>Fungi</taxon>
        <taxon>Fungi incertae sedis</taxon>
        <taxon>Zoopagomycota</taxon>
        <taxon>Entomophthoromycotina</taxon>
        <taxon>Basidiobolomycetes</taxon>
        <taxon>Basidiobolales</taxon>
        <taxon>Basidiobolaceae</taxon>
        <taxon>Basidiobolus</taxon>
    </lineage>
</organism>
<dbReference type="EMBL" id="JASJQH010010440">
    <property type="protein sequence ID" value="KAK9670902.1"/>
    <property type="molecule type" value="Genomic_DNA"/>
</dbReference>
<name>A0ABR2VKK3_9FUNG</name>
<reference evidence="2 3" key="1">
    <citation type="submission" date="2023-04" db="EMBL/GenBank/DDBJ databases">
        <title>Genome of Basidiobolus ranarum AG-B5.</title>
        <authorList>
            <person name="Stajich J.E."/>
            <person name="Carter-House D."/>
            <person name="Gryganskyi A."/>
        </authorList>
    </citation>
    <scope>NUCLEOTIDE SEQUENCE [LARGE SCALE GENOMIC DNA]</scope>
    <source>
        <strain evidence="2 3">AG-B5</strain>
    </source>
</reference>
<keyword evidence="3" id="KW-1185">Reference proteome</keyword>
<protein>
    <submittedName>
        <fullName evidence="2">Uncharacterized protein</fullName>
    </submittedName>
</protein>
<accession>A0ABR2VKK3</accession>
<sequence>MQIMRVMSDPQVRTQAQQLTKLLQDSGIKLDMTEVMGMMKKPTSTANQTGVREEECVVEEKPQIEQKQKTENSDGMMSKIKSLFGRKNE</sequence>